<dbReference type="AlphaFoldDB" id="A0A9N9N861"/>
<evidence type="ECO:0000313" key="1">
    <source>
        <dbReference type="EMBL" id="CAG8711031.1"/>
    </source>
</evidence>
<dbReference type="Proteomes" id="UP000789405">
    <property type="component" value="Unassembled WGS sequence"/>
</dbReference>
<comment type="caution">
    <text evidence="1">The sequence shown here is derived from an EMBL/GenBank/DDBJ whole genome shotgun (WGS) entry which is preliminary data.</text>
</comment>
<keyword evidence="2" id="KW-1185">Reference proteome</keyword>
<sequence length="228" mass="25941">MTDNTKLKPQLKYSSTLGCIVESIFTKKETCINIYLDISNVITKIKSSNGITKAICMYILQQCFGKNFEVESDIEGLYEDEVSASYIYKDTNLTDIQKIDDIFSAINNASKEVKQISSNLYNDDEELVSANIFQNGQRYFNIDQSLDSDLLSILNNGDSSKYTKVDQHQLHDAYCSKPLEQKFKSKALSSTRVDILNSISSNKASHLVAYFTKNKNSKQQFVKQREKQ</sequence>
<protein>
    <submittedName>
        <fullName evidence="1">16039_t:CDS:1</fullName>
    </submittedName>
</protein>
<dbReference type="OrthoDB" id="2401413at2759"/>
<name>A0A9N9N861_9GLOM</name>
<gene>
    <name evidence="1" type="ORF">DERYTH_LOCUS13591</name>
</gene>
<proteinExistence type="predicted"/>
<evidence type="ECO:0000313" key="2">
    <source>
        <dbReference type="Proteomes" id="UP000789405"/>
    </source>
</evidence>
<dbReference type="EMBL" id="CAJVPY010009646">
    <property type="protein sequence ID" value="CAG8711031.1"/>
    <property type="molecule type" value="Genomic_DNA"/>
</dbReference>
<organism evidence="1 2">
    <name type="scientific">Dentiscutata erythropus</name>
    <dbReference type="NCBI Taxonomy" id="1348616"/>
    <lineage>
        <taxon>Eukaryota</taxon>
        <taxon>Fungi</taxon>
        <taxon>Fungi incertae sedis</taxon>
        <taxon>Mucoromycota</taxon>
        <taxon>Glomeromycotina</taxon>
        <taxon>Glomeromycetes</taxon>
        <taxon>Diversisporales</taxon>
        <taxon>Gigasporaceae</taxon>
        <taxon>Dentiscutata</taxon>
    </lineage>
</organism>
<accession>A0A9N9N861</accession>
<reference evidence="1" key="1">
    <citation type="submission" date="2021-06" db="EMBL/GenBank/DDBJ databases">
        <authorList>
            <person name="Kallberg Y."/>
            <person name="Tangrot J."/>
            <person name="Rosling A."/>
        </authorList>
    </citation>
    <scope>NUCLEOTIDE SEQUENCE</scope>
    <source>
        <strain evidence="1">MA453B</strain>
    </source>
</reference>